<feature type="non-terminal residue" evidence="1">
    <location>
        <position position="1"/>
    </location>
</feature>
<dbReference type="EMBL" id="CAJOBI010102847">
    <property type="protein sequence ID" value="CAF4596359.1"/>
    <property type="molecule type" value="Genomic_DNA"/>
</dbReference>
<sequence length="77" mass="8111">AVVDAMVVDVDDGPDEMTVAVVDGIPAVANGRTPIVDDTSFGTTTAGFLMNDKNKCRHRSSGISELSTSNSRNCRKP</sequence>
<proteinExistence type="predicted"/>
<accession>A0A8S2W5T5</accession>
<evidence type="ECO:0000313" key="5">
    <source>
        <dbReference type="Proteomes" id="UP000681967"/>
    </source>
</evidence>
<dbReference type="EMBL" id="CAJOBI010112611">
    <property type="protein sequence ID" value="CAF4640129.1"/>
    <property type="molecule type" value="Genomic_DNA"/>
</dbReference>
<evidence type="ECO:0000313" key="1">
    <source>
        <dbReference type="EMBL" id="CAF4425207.1"/>
    </source>
</evidence>
<evidence type="ECO:0000313" key="4">
    <source>
        <dbReference type="EMBL" id="CAF4837383.1"/>
    </source>
</evidence>
<organism evidence="1 5">
    <name type="scientific">Rotaria magnacalcarata</name>
    <dbReference type="NCBI Taxonomy" id="392030"/>
    <lineage>
        <taxon>Eukaryota</taxon>
        <taxon>Metazoa</taxon>
        <taxon>Spiralia</taxon>
        <taxon>Gnathifera</taxon>
        <taxon>Rotifera</taxon>
        <taxon>Eurotatoria</taxon>
        <taxon>Bdelloidea</taxon>
        <taxon>Philodinida</taxon>
        <taxon>Philodinidae</taxon>
        <taxon>Rotaria</taxon>
    </lineage>
</organism>
<comment type="caution">
    <text evidence="1">The sequence shown here is derived from an EMBL/GenBank/DDBJ whole genome shotgun (WGS) entry which is preliminary data.</text>
</comment>
<reference evidence="1" key="1">
    <citation type="submission" date="2021-02" db="EMBL/GenBank/DDBJ databases">
        <authorList>
            <person name="Nowell W R."/>
        </authorList>
    </citation>
    <scope>NUCLEOTIDE SEQUENCE</scope>
</reference>
<evidence type="ECO:0000313" key="2">
    <source>
        <dbReference type="EMBL" id="CAF4596359.1"/>
    </source>
</evidence>
<name>A0A8S2W5T5_9BILA</name>
<dbReference type="EMBL" id="CAJOBH010061069">
    <property type="protein sequence ID" value="CAF4425207.1"/>
    <property type="molecule type" value="Genomic_DNA"/>
</dbReference>
<evidence type="ECO:0000313" key="3">
    <source>
        <dbReference type="EMBL" id="CAF4640129.1"/>
    </source>
</evidence>
<dbReference type="EMBL" id="CAJOBJ010158755">
    <property type="protein sequence ID" value="CAF4837383.1"/>
    <property type="molecule type" value="Genomic_DNA"/>
</dbReference>
<gene>
    <name evidence="1" type="ORF">BYL167_LOCUS32632</name>
    <name evidence="4" type="ORF">GIL414_LOCUS48750</name>
    <name evidence="2" type="ORF">SMN809_LOCUS38885</name>
    <name evidence="3" type="ORF">SMN809_LOCUS40650</name>
</gene>
<dbReference type="Proteomes" id="UP000676336">
    <property type="component" value="Unassembled WGS sequence"/>
</dbReference>
<dbReference type="AlphaFoldDB" id="A0A8S2W5T5"/>
<dbReference type="Proteomes" id="UP000681967">
    <property type="component" value="Unassembled WGS sequence"/>
</dbReference>
<protein>
    <submittedName>
        <fullName evidence="1">Uncharacterized protein</fullName>
    </submittedName>
</protein>
<dbReference type="Proteomes" id="UP000681720">
    <property type="component" value="Unassembled WGS sequence"/>
</dbReference>